<accession>A0A8X7XM22</accession>
<dbReference type="SMART" id="SM00406">
    <property type="entry name" value="IGv"/>
    <property type="match status" value="1"/>
</dbReference>
<keyword evidence="1" id="KW-0732">Signal</keyword>
<organism evidence="4 5">
    <name type="scientific">Polypterus senegalus</name>
    <name type="common">Senegal bichir</name>
    <dbReference type="NCBI Taxonomy" id="55291"/>
    <lineage>
        <taxon>Eukaryota</taxon>
        <taxon>Metazoa</taxon>
        <taxon>Chordata</taxon>
        <taxon>Craniata</taxon>
        <taxon>Vertebrata</taxon>
        <taxon>Euteleostomi</taxon>
        <taxon>Actinopterygii</taxon>
        <taxon>Polypteriformes</taxon>
        <taxon>Polypteridae</taxon>
        <taxon>Polypterus</taxon>
    </lineage>
</organism>
<evidence type="ECO:0000259" key="3">
    <source>
        <dbReference type="PROSITE" id="PS50835"/>
    </source>
</evidence>
<dbReference type="InterPro" id="IPR013106">
    <property type="entry name" value="Ig_V-set"/>
</dbReference>
<dbReference type="GO" id="GO:0002376">
    <property type="term" value="P:immune system process"/>
    <property type="evidence" value="ECO:0007669"/>
    <property type="project" value="UniProtKB-KW"/>
</dbReference>
<dbReference type="SUPFAM" id="SSF48726">
    <property type="entry name" value="Immunoglobulin"/>
    <property type="match status" value="1"/>
</dbReference>
<keyword evidence="5" id="KW-1185">Reference proteome</keyword>
<dbReference type="InterPro" id="IPR050413">
    <property type="entry name" value="TCR_beta_variable"/>
</dbReference>
<dbReference type="GO" id="GO:0007166">
    <property type="term" value="P:cell surface receptor signaling pathway"/>
    <property type="evidence" value="ECO:0007669"/>
    <property type="project" value="TreeGrafter"/>
</dbReference>
<dbReference type="PROSITE" id="PS50835">
    <property type="entry name" value="IG_LIKE"/>
    <property type="match status" value="1"/>
</dbReference>
<dbReference type="PANTHER" id="PTHR23268">
    <property type="entry name" value="T-CELL RECEPTOR BETA CHAIN"/>
    <property type="match status" value="1"/>
</dbReference>
<keyword evidence="2" id="KW-0391">Immunity</keyword>
<dbReference type="AlphaFoldDB" id="A0A8X7XM22"/>
<dbReference type="InterPro" id="IPR013783">
    <property type="entry name" value="Ig-like_fold"/>
</dbReference>
<evidence type="ECO:0000313" key="5">
    <source>
        <dbReference type="Proteomes" id="UP000886611"/>
    </source>
</evidence>
<dbReference type="Gene3D" id="2.60.40.10">
    <property type="entry name" value="Immunoglobulins"/>
    <property type="match status" value="1"/>
</dbReference>
<dbReference type="GO" id="GO:0005886">
    <property type="term" value="C:plasma membrane"/>
    <property type="evidence" value="ECO:0007669"/>
    <property type="project" value="TreeGrafter"/>
</dbReference>
<comment type="caution">
    <text evidence="4">The sequence shown here is derived from an EMBL/GenBank/DDBJ whole genome shotgun (WGS) entry which is preliminary data.</text>
</comment>
<name>A0A8X7XM22_POLSE</name>
<dbReference type="EMBL" id="JAATIS010000485">
    <property type="protein sequence ID" value="KAG2468407.1"/>
    <property type="molecule type" value="Genomic_DNA"/>
</dbReference>
<reference evidence="4 5" key="1">
    <citation type="journal article" date="2021" name="Cell">
        <title>Tracing the genetic footprints of vertebrate landing in non-teleost ray-finned fishes.</title>
        <authorList>
            <person name="Bi X."/>
            <person name="Wang K."/>
            <person name="Yang L."/>
            <person name="Pan H."/>
            <person name="Jiang H."/>
            <person name="Wei Q."/>
            <person name="Fang M."/>
            <person name="Yu H."/>
            <person name="Zhu C."/>
            <person name="Cai Y."/>
            <person name="He Y."/>
            <person name="Gan X."/>
            <person name="Zeng H."/>
            <person name="Yu D."/>
            <person name="Zhu Y."/>
            <person name="Jiang H."/>
            <person name="Qiu Q."/>
            <person name="Yang H."/>
            <person name="Zhang Y.E."/>
            <person name="Wang W."/>
            <person name="Zhu M."/>
            <person name="He S."/>
            <person name="Zhang G."/>
        </authorList>
    </citation>
    <scope>NUCLEOTIDE SEQUENCE [LARGE SCALE GENOMIC DNA]</scope>
    <source>
        <strain evidence="4">Bchr_013</strain>
    </source>
</reference>
<proteinExistence type="predicted"/>
<evidence type="ECO:0000313" key="4">
    <source>
        <dbReference type="EMBL" id="KAG2468407.1"/>
    </source>
</evidence>
<feature type="non-terminal residue" evidence="4">
    <location>
        <position position="1"/>
    </location>
</feature>
<sequence length="127" mass="14303">MFILLEHITKAIRLTNLIYIVSVSSVSGSASPKIFQNPLFIAKFPGQPVEFDCALEGTSNPNLYWYRQDASGMLELLLYSISTGSVENNGYKNFTAERPEDLKFKLKIKSVLANHTAVYYCAWSKTQ</sequence>
<dbReference type="InterPro" id="IPR007110">
    <property type="entry name" value="Ig-like_dom"/>
</dbReference>
<dbReference type="InterPro" id="IPR036179">
    <property type="entry name" value="Ig-like_dom_sf"/>
</dbReference>
<feature type="non-terminal residue" evidence="4">
    <location>
        <position position="127"/>
    </location>
</feature>
<feature type="domain" description="Ig-like" evidence="3">
    <location>
        <begin position="32"/>
        <end position="127"/>
    </location>
</feature>
<protein>
    <submittedName>
        <fullName evidence="4">TVB30 protein</fullName>
    </submittedName>
</protein>
<dbReference type="Pfam" id="PF07686">
    <property type="entry name" value="V-set"/>
    <property type="match status" value="1"/>
</dbReference>
<dbReference type="Proteomes" id="UP000886611">
    <property type="component" value="Unassembled WGS sequence"/>
</dbReference>
<gene>
    <name evidence="4" type="primary">Trbv30_1</name>
    <name evidence="4" type="ORF">GTO96_0014379</name>
</gene>
<evidence type="ECO:0000256" key="1">
    <source>
        <dbReference type="ARBA" id="ARBA00022729"/>
    </source>
</evidence>
<evidence type="ECO:0000256" key="2">
    <source>
        <dbReference type="ARBA" id="ARBA00022859"/>
    </source>
</evidence>
<dbReference type="PANTHER" id="PTHR23268:SF31">
    <property type="entry name" value="T CELL RECEPTOR BETA VARIABLE 30"/>
    <property type="match status" value="1"/>
</dbReference>